<dbReference type="STRING" id="463025.BAU08_21920"/>
<accession>A0A193G2I4</accession>
<organism evidence="1 2">
    <name type="scientific">Bordetella bronchialis</name>
    <dbReference type="NCBI Taxonomy" id="463025"/>
    <lineage>
        <taxon>Bacteria</taxon>
        <taxon>Pseudomonadati</taxon>
        <taxon>Pseudomonadota</taxon>
        <taxon>Betaproteobacteria</taxon>
        <taxon>Burkholderiales</taxon>
        <taxon>Alcaligenaceae</taxon>
        <taxon>Bordetella</taxon>
    </lineage>
</organism>
<dbReference type="EMBL" id="CP016171">
    <property type="protein sequence ID" value="ANN73656.1"/>
    <property type="molecule type" value="Genomic_DNA"/>
</dbReference>
<name>A0A193G2I4_9BORD</name>
<dbReference type="Proteomes" id="UP000092213">
    <property type="component" value="Chromosome"/>
</dbReference>
<sequence length="181" mass="20556">MEVSPSFPAIALTRPDPGHLPPRDAVMPGFTAAEIESSVKSWAEKLGQDLTRETERQRVVLDRLRAQLEHCGQRDPRAQHRIETQFLANKLKQEREQLPAERLIWEKLANGGGITVHGPGAFSIESGTAFNNWKALTKKNSTHILQHSREFHRFVERQSGIPGYATRLAYAKELQRLRELC</sequence>
<protein>
    <submittedName>
        <fullName evidence="1">Uncharacterized protein</fullName>
    </submittedName>
</protein>
<evidence type="ECO:0000313" key="2">
    <source>
        <dbReference type="Proteomes" id="UP000092213"/>
    </source>
</evidence>
<proteinExistence type="predicted"/>
<dbReference type="RefSeq" id="WP_066671655.1">
    <property type="nucleotide sequence ID" value="NZ_CP016171.1"/>
</dbReference>
<evidence type="ECO:0000313" key="1">
    <source>
        <dbReference type="EMBL" id="ANN73656.1"/>
    </source>
</evidence>
<reference evidence="1 2" key="1">
    <citation type="submission" date="2016-06" db="EMBL/GenBank/DDBJ databases">
        <title>Complete genome sequences of Bordetella bronchialis and Bordetella flabilis.</title>
        <authorList>
            <person name="LiPuma J.J."/>
            <person name="Spilker T."/>
        </authorList>
    </citation>
    <scope>NUCLEOTIDE SEQUENCE [LARGE SCALE GENOMIC DNA]</scope>
    <source>
        <strain evidence="1 2">AU17976</strain>
    </source>
</reference>
<gene>
    <name evidence="1" type="ORF">BAU08_21920</name>
</gene>
<dbReference type="AlphaFoldDB" id="A0A193G2I4"/>